<feature type="compositionally biased region" description="Low complexity" evidence="1">
    <location>
        <begin position="284"/>
        <end position="296"/>
    </location>
</feature>
<dbReference type="InterPro" id="IPR016197">
    <property type="entry name" value="Chromo-like_dom_sf"/>
</dbReference>
<dbReference type="InterPro" id="IPR013761">
    <property type="entry name" value="SAM/pointed_sf"/>
</dbReference>
<dbReference type="InterPro" id="IPR001660">
    <property type="entry name" value="SAM"/>
</dbReference>
<dbReference type="AlphaFoldDB" id="A0A1W0WWB4"/>
<feature type="region of interest" description="Disordered" evidence="1">
    <location>
        <begin position="241"/>
        <end position="300"/>
    </location>
</feature>
<proteinExistence type="predicted"/>
<dbReference type="InterPro" id="IPR000953">
    <property type="entry name" value="Chromo/chromo_shadow_dom"/>
</dbReference>
<organism evidence="3 4">
    <name type="scientific">Hypsibius exemplaris</name>
    <name type="common">Freshwater tardigrade</name>
    <dbReference type="NCBI Taxonomy" id="2072580"/>
    <lineage>
        <taxon>Eukaryota</taxon>
        <taxon>Metazoa</taxon>
        <taxon>Ecdysozoa</taxon>
        <taxon>Tardigrada</taxon>
        <taxon>Eutardigrada</taxon>
        <taxon>Parachela</taxon>
        <taxon>Hypsibioidea</taxon>
        <taxon>Hypsibiidae</taxon>
        <taxon>Hypsibius</taxon>
    </lineage>
</organism>
<evidence type="ECO:0000256" key="1">
    <source>
        <dbReference type="SAM" id="MobiDB-lite"/>
    </source>
</evidence>
<dbReference type="InterPro" id="IPR023780">
    <property type="entry name" value="Chromo_domain"/>
</dbReference>
<dbReference type="OrthoDB" id="10071592at2759"/>
<evidence type="ECO:0000313" key="4">
    <source>
        <dbReference type="Proteomes" id="UP000192578"/>
    </source>
</evidence>
<keyword evidence="4" id="KW-1185">Reference proteome</keyword>
<dbReference type="CDD" id="cd00024">
    <property type="entry name" value="CD_CSD"/>
    <property type="match status" value="2"/>
</dbReference>
<dbReference type="Gene3D" id="1.10.150.50">
    <property type="entry name" value="Transcription Factor, Ets-1"/>
    <property type="match status" value="1"/>
</dbReference>
<dbReference type="SUPFAM" id="SSF47769">
    <property type="entry name" value="SAM/Pointed domain"/>
    <property type="match status" value="1"/>
</dbReference>
<reference evidence="4" key="1">
    <citation type="submission" date="2017-01" db="EMBL/GenBank/DDBJ databases">
        <title>Comparative genomics of anhydrobiosis in the tardigrade Hypsibius dujardini.</title>
        <authorList>
            <person name="Yoshida Y."/>
            <person name="Koutsovoulos G."/>
            <person name="Laetsch D."/>
            <person name="Stevens L."/>
            <person name="Kumar S."/>
            <person name="Horikawa D."/>
            <person name="Ishino K."/>
            <person name="Komine S."/>
            <person name="Tomita M."/>
            <person name="Blaxter M."/>
            <person name="Arakawa K."/>
        </authorList>
    </citation>
    <scope>NUCLEOTIDE SEQUENCE [LARGE SCALE GENOMIC DNA]</scope>
    <source>
        <strain evidence="4">Z151</strain>
    </source>
</reference>
<dbReference type="SMART" id="SM00298">
    <property type="entry name" value="CHROMO"/>
    <property type="match status" value="2"/>
</dbReference>
<dbReference type="Proteomes" id="UP000192578">
    <property type="component" value="Unassembled WGS sequence"/>
</dbReference>
<feature type="domain" description="Chromo" evidence="2">
    <location>
        <begin position="137"/>
        <end position="196"/>
    </location>
</feature>
<gene>
    <name evidence="3" type="ORF">BV898_06467</name>
</gene>
<dbReference type="Pfam" id="PF00385">
    <property type="entry name" value="Chromo"/>
    <property type="match status" value="1"/>
</dbReference>
<dbReference type="PROSITE" id="PS50013">
    <property type="entry name" value="CHROMO_2"/>
    <property type="match status" value="1"/>
</dbReference>
<feature type="compositionally biased region" description="Acidic residues" evidence="1">
    <location>
        <begin position="32"/>
        <end position="55"/>
    </location>
</feature>
<feature type="compositionally biased region" description="Gly residues" evidence="1">
    <location>
        <begin position="61"/>
        <end position="71"/>
    </location>
</feature>
<accession>A0A1W0WWB4</accession>
<dbReference type="Gene3D" id="2.40.50.40">
    <property type="match status" value="2"/>
</dbReference>
<sequence length="399" mass="43996">MNTELLSTADMETMPEPLAEPKANAKAQENVPMEEAEDDDEEEEEEEGYGDEDEEMSHTSGTGGGSGGGGEDSLSKRRNELEVKEKLDPDEFIVERVLAYKKHKKIRYAKVKWQGFSEATWVPANTIFYYKTTAAPLEIESLLGMRTKKGNVEFKVHWKGLPASRDAWVRKYKIKDRMDLINEYMETHTTKATRKPPPKAKLTIETSDMIKPEVSGVKDGRNDQGIKIGRNKRIGVMKASHMTDPSAIPTVPETFPGGSSDDRRRAKLDRGGSMGSSWDGSAGSPSTSNSNADSSSFGIPETVAPHKVQTVAPPKVQTVEHLKPVAEWTATDVEDFLVRRGFPEPAAKLREKAMDGRALLENLDPAVLRTMDVLIGPSLKICKAVRDLQSLGPKTLTLG</sequence>
<comment type="caution">
    <text evidence="3">The sequence shown here is derived from an EMBL/GenBank/DDBJ whole genome shotgun (WGS) entry which is preliminary data.</text>
</comment>
<dbReference type="EMBL" id="MTYJ01000038">
    <property type="protein sequence ID" value="OQV19476.1"/>
    <property type="molecule type" value="Genomic_DNA"/>
</dbReference>
<evidence type="ECO:0000259" key="2">
    <source>
        <dbReference type="PROSITE" id="PS50013"/>
    </source>
</evidence>
<feature type="region of interest" description="Disordered" evidence="1">
    <location>
        <begin position="1"/>
        <end position="76"/>
    </location>
</feature>
<name>A0A1W0WWB4_HYPEX</name>
<dbReference type="SUPFAM" id="SSF54160">
    <property type="entry name" value="Chromo domain-like"/>
    <property type="match status" value="2"/>
</dbReference>
<protein>
    <recommendedName>
        <fullName evidence="2">Chromo domain-containing protein</fullName>
    </recommendedName>
</protein>
<dbReference type="SMART" id="SM00454">
    <property type="entry name" value="SAM"/>
    <property type="match status" value="1"/>
</dbReference>
<feature type="compositionally biased region" description="Basic and acidic residues" evidence="1">
    <location>
        <begin position="260"/>
        <end position="270"/>
    </location>
</feature>
<evidence type="ECO:0000313" key="3">
    <source>
        <dbReference type="EMBL" id="OQV19476.1"/>
    </source>
</evidence>